<dbReference type="PROSITE" id="PS50880">
    <property type="entry name" value="TOPRIM"/>
    <property type="match status" value="1"/>
</dbReference>
<organism evidence="9 10">
    <name type="scientific">Acinetobacter marinus</name>
    <dbReference type="NCBI Taxonomy" id="281375"/>
    <lineage>
        <taxon>Bacteria</taxon>
        <taxon>Pseudomonadati</taxon>
        <taxon>Pseudomonadota</taxon>
        <taxon>Gammaproteobacteria</taxon>
        <taxon>Moraxellales</taxon>
        <taxon>Moraxellaceae</taxon>
        <taxon>Acinetobacter</taxon>
    </lineage>
</organism>
<dbReference type="InterPro" id="IPR000093">
    <property type="entry name" value="DNA_Rcmb_RecR"/>
</dbReference>
<dbReference type="HAMAP" id="MF_00017">
    <property type="entry name" value="RecR"/>
    <property type="match status" value="1"/>
</dbReference>
<dbReference type="AlphaFoldDB" id="A0A1G6GQ83"/>
<evidence type="ECO:0000313" key="10">
    <source>
        <dbReference type="Proteomes" id="UP000242317"/>
    </source>
</evidence>
<dbReference type="GO" id="GO:0006281">
    <property type="term" value="P:DNA repair"/>
    <property type="evidence" value="ECO:0007669"/>
    <property type="project" value="UniProtKB-UniRule"/>
</dbReference>
<dbReference type="Proteomes" id="UP000242317">
    <property type="component" value="Unassembled WGS sequence"/>
</dbReference>
<dbReference type="InterPro" id="IPR023627">
    <property type="entry name" value="Rcmb_RecR"/>
</dbReference>
<evidence type="ECO:0000256" key="6">
    <source>
        <dbReference type="ARBA" id="ARBA00023204"/>
    </source>
</evidence>
<evidence type="ECO:0000259" key="8">
    <source>
        <dbReference type="PROSITE" id="PS50880"/>
    </source>
</evidence>
<gene>
    <name evidence="7" type="primary">recR</name>
    <name evidence="9" type="ORF">SAMN05421749_101275</name>
</gene>
<dbReference type="PROSITE" id="PS01300">
    <property type="entry name" value="RECR"/>
    <property type="match status" value="1"/>
</dbReference>
<keyword evidence="2 7" id="KW-0227">DNA damage</keyword>
<dbReference type="GO" id="GO:0008270">
    <property type="term" value="F:zinc ion binding"/>
    <property type="evidence" value="ECO:0007669"/>
    <property type="project" value="UniProtKB-KW"/>
</dbReference>
<dbReference type="Pfam" id="PF21176">
    <property type="entry name" value="RecR_HhH"/>
    <property type="match status" value="1"/>
</dbReference>
<comment type="function">
    <text evidence="7">May play a role in DNA repair. It seems to be involved in an RecBC-independent recombinational process of DNA repair. It may act with RecF and RecO.</text>
</comment>
<evidence type="ECO:0000313" key="9">
    <source>
        <dbReference type="EMBL" id="SDB84180.1"/>
    </source>
</evidence>
<feature type="zinc finger region" description="C4-type" evidence="7">
    <location>
        <begin position="56"/>
        <end position="71"/>
    </location>
</feature>
<reference evidence="10" key="1">
    <citation type="submission" date="2016-09" db="EMBL/GenBank/DDBJ databases">
        <authorList>
            <person name="Varghese N."/>
            <person name="Submissions S."/>
        </authorList>
    </citation>
    <scope>NUCLEOTIDE SEQUENCE [LARGE SCALE GENOMIC DNA]</scope>
    <source>
        <strain evidence="10">ANC 3699</strain>
    </source>
</reference>
<dbReference type="NCBIfam" id="TIGR00615">
    <property type="entry name" value="recR"/>
    <property type="match status" value="1"/>
</dbReference>
<dbReference type="Gene3D" id="1.10.8.420">
    <property type="entry name" value="RecR Domain 1"/>
    <property type="match status" value="1"/>
</dbReference>
<dbReference type="InterPro" id="IPR006171">
    <property type="entry name" value="TOPRIM_dom"/>
</dbReference>
<dbReference type="InterPro" id="IPR034137">
    <property type="entry name" value="TOPRIM_RecR"/>
</dbReference>
<keyword evidence="3 7" id="KW-0863">Zinc-finger</keyword>
<dbReference type="OrthoDB" id="9802672at2"/>
<keyword evidence="10" id="KW-1185">Reference proteome</keyword>
<dbReference type="PANTHER" id="PTHR30446">
    <property type="entry name" value="RECOMBINATION PROTEIN RECR"/>
    <property type="match status" value="1"/>
</dbReference>
<dbReference type="Pfam" id="PF13662">
    <property type="entry name" value="Toprim_4"/>
    <property type="match status" value="1"/>
</dbReference>
<dbReference type="SUPFAM" id="SSF111304">
    <property type="entry name" value="Recombination protein RecR"/>
    <property type="match status" value="1"/>
</dbReference>
<dbReference type="RefSeq" id="WP_092614892.1">
    <property type="nucleotide sequence ID" value="NZ_FMYK01000001.1"/>
</dbReference>
<evidence type="ECO:0000256" key="5">
    <source>
        <dbReference type="ARBA" id="ARBA00023172"/>
    </source>
</evidence>
<dbReference type="CDD" id="cd01025">
    <property type="entry name" value="TOPRIM_recR"/>
    <property type="match status" value="1"/>
</dbReference>
<dbReference type="GO" id="GO:0006310">
    <property type="term" value="P:DNA recombination"/>
    <property type="evidence" value="ECO:0007669"/>
    <property type="project" value="UniProtKB-UniRule"/>
</dbReference>
<protein>
    <recommendedName>
        <fullName evidence="7">Recombination protein RecR</fullName>
    </recommendedName>
</protein>
<evidence type="ECO:0000256" key="3">
    <source>
        <dbReference type="ARBA" id="ARBA00022771"/>
    </source>
</evidence>
<dbReference type="Gene3D" id="3.40.1360.10">
    <property type="match status" value="1"/>
</dbReference>
<dbReference type="InterPro" id="IPR015967">
    <property type="entry name" value="Rcmb_RecR_Znf"/>
</dbReference>
<dbReference type="Pfam" id="PF02132">
    <property type="entry name" value="RecR_ZnF"/>
    <property type="match status" value="1"/>
</dbReference>
<keyword evidence="6 7" id="KW-0234">DNA repair</keyword>
<keyword evidence="1 7" id="KW-0479">Metal-binding</keyword>
<evidence type="ECO:0000256" key="7">
    <source>
        <dbReference type="HAMAP-Rule" id="MF_00017"/>
    </source>
</evidence>
<keyword evidence="4 7" id="KW-0862">Zinc</keyword>
<dbReference type="PANTHER" id="PTHR30446:SF0">
    <property type="entry name" value="RECOMBINATION PROTEIN RECR"/>
    <property type="match status" value="1"/>
</dbReference>
<sequence length="200" mass="22185">MYSDRFSFLVQKLRLLPSVGSKSAQRMALHLLLRQRVGALELAQAITDAVEHIHECSICHSLTELDVCEICLDTERDQQVLCVVESPADVFAIEHSGSFKGRYHVLHGHLSPLDGIGPEEVGIPHLLKRLSDGKIQEIILATNATVEGQATAHYLVEACRHLPVRISRIAQGVPQGGELEYVDSHTLHQALTHRLQLNQD</sequence>
<dbReference type="GO" id="GO:0003677">
    <property type="term" value="F:DNA binding"/>
    <property type="evidence" value="ECO:0007669"/>
    <property type="project" value="UniProtKB-UniRule"/>
</dbReference>
<evidence type="ECO:0000256" key="2">
    <source>
        <dbReference type="ARBA" id="ARBA00022763"/>
    </source>
</evidence>
<comment type="similarity">
    <text evidence="7">Belongs to the RecR family.</text>
</comment>
<accession>A0A1G6GQ83</accession>
<dbReference type="SMART" id="SM00493">
    <property type="entry name" value="TOPRIM"/>
    <property type="match status" value="1"/>
</dbReference>
<proteinExistence type="inferred from homology"/>
<dbReference type="FunFam" id="3.40.1360.10:FF:000001">
    <property type="entry name" value="Recombination protein RecR"/>
    <property type="match status" value="1"/>
</dbReference>
<name>A0A1G6GQ83_9GAMM</name>
<dbReference type="Pfam" id="PF21175">
    <property type="entry name" value="RecR_C"/>
    <property type="match status" value="1"/>
</dbReference>
<evidence type="ECO:0000256" key="4">
    <source>
        <dbReference type="ARBA" id="ARBA00022833"/>
    </source>
</evidence>
<evidence type="ECO:0000256" key="1">
    <source>
        <dbReference type="ARBA" id="ARBA00022723"/>
    </source>
</evidence>
<dbReference type="EMBL" id="FMYK01000001">
    <property type="protein sequence ID" value="SDB84180.1"/>
    <property type="molecule type" value="Genomic_DNA"/>
</dbReference>
<keyword evidence="5 7" id="KW-0233">DNA recombination</keyword>
<feature type="domain" description="Toprim" evidence="8">
    <location>
        <begin position="79"/>
        <end position="174"/>
    </location>
</feature>